<keyword evidence="1" id="KW-1133">Transmembrane helix</keyword>
<feature type="transmembrane region" description="Helical" evidence="1">
    <location>
        <begin position="7"/>
        <end position="25"/>
    </location>
</feature>
<dbReference type="EMBL" id="JAGGLB010000005">
    <property type="protein sequence ID" value="MBP1990488.1"/>
    <property type="molecule type" value="Genomic_DNA"/>
</dbReference>
<comment type="caution">
    <text evidence="2">The sequence shown here is derived from an EMBL/GenBank/DDBJ whole genome shotgun (WGS) entry which is preliminary data.</text>
</comment>
<organism evidence="2 3">
    <name type="scientific">Paenibacillus eucommiae</name>
    <dbReference type="NCBI Taxonomy" id="1355755"/>
    <lineage>
        <taxon>Bacteria</taxon>
        <taxon>Bacillati</taxon>
        <taxon>Bacillota</taxon>
        <taxon>Bacilli</taxon>
        <taxon>Bacillales</taxon>
        <taxon>Paenibacillaceae</taxon>
        <taxon>Paenibacillus</taxon>
    </lineage>
</organism>
<evidence type="ECO:0000313" key="3">
    <source>
        <dbReference type="Proteomes" id="UP001519287"/>
    </source>
</evidence>
<proteinExistence type="predicted"/>
<keyword evidence="1" id="KW-0472">Membrane</keyword>
<evidence type="ECO:0000256" key="1">
    <source>
        <dbReference type="SAM" id="Phobius"/>
    </source>
</evidence>
<keyword evidence="3" id="KW-1185">Reference proteome</keyword>
<name>A0ABS4ISE7_9BACL</name>
<accession>A0ABS4ISE7</accession>
<dbReference type="PROSITE" id="PS51257">
    <property type="entry name" value="PROKAR_LIPOPROTEIN"/>
    <property type="match status" value="1"/>
</dbReference>
<keyword evidence="1" id="KW-0812">Transmembrane</keyword>
<evidence type="ECO:0000313" key="2">
    <source>
        <dbReference type="EMBL" id="MBP1990488.1"/>
    </source>
</evidence>
<sequence length="96" mass="11448">MKFKIKIGIFLLVMLSCTLFYYFFITSSTVAIVTLEKKVTMNDQNFIKVHKDNKEVTIRTPDIVWPFLEEGKDYFISYHYNLIRKPFLVKINESKN</sequence>
<dbReference type="Proteomes" id="UP001519287">
    <property type="component" value="Unassembled WGS sequence"/>
</dbReference>
<protein>
    <recommendedName>
        <fullName evidence="4">DUF3139 domain-containing protein</fullName>
    </recommendedName>
</protein>
<reference evidence="2 3" key="1">
    <citation type="submission" date="2021-03" db="EMBL/GenBank/DDBJ databases">
        <title>Genomic Encyclopedia of Type Strains, Phase IV (KMG-IV): sequencing the most valuable type-strain genomes for metagenomic binning, comparative biology and taxonomic classification.</title>
        <authorList>
            <person name="Goeker M."/>
        </authorList>
    </citation>
    <scope>NUCLEOTIDE SEQUENCE [LARGE SCALE GENOMIC DNA]</scope>
    <source>
        <strain evidence="2 3">DSM 26048</strain>
    </source>
</reference>
<evidence type="ECO:0008006" key="4">
    <source>
        <dbReference type="Google" id="ProtNLM"/>
    </source>
</evidence>
<gene>
    <name evidence="2" type="ORF">J2Z66_002094</name>
</gene>
<dbReference type="RefSeq" id="WP_209971262.1">
    <property type="nucleotide sequence ID" value="NZ_JAGGLB010000005.1"/>
</dbReference>